<reference evidence="3" key="1">
    <citation type="journal article" date="2006" name="Science">
        <title>Ancient noncoding elements conserved in the human genome.</title>
        <authorList>
            <person name="Venkatesh B."/>
            <person name="Kirkness E.F."/>
            <person name="Loh Y.H."/>
            <person name="Halpern A.L."/>
            <person name="Lee A.P."/>
            <person name="Johnson J."/>
            <person name="Dandona N."/>
            <person name="Viswanathan L.D."/>
            <person name="Tay A."/>
            <person name="Venter J.C."/>
            <person name="Strausberg R.L."/>
            <person name="Brenner S."/>
        </authorList>
    </citation>
    <scope>NUCLEOTIDE SEQUENCE [LARGE SCALE GENOMIC DNA]</scope>
</reference>
<evidence type="ECO:0000313" key="2">
    <source>
        <dbReference type="Ensembl" id="ENSCMIP00000042533.1"/>
    </source>
</evidence>
<dbReference type="InterPro" id="IPR039586">
    <property type="entry name" value="CFAP46"/>
</dbReference>
<accession>A0A4W3JWG3</accession>
<dbReference type="Proteomes" id="UP000314986">
    <property type="component" value="Unassembled WGS sequence"/>
</dbReference>
<sequence>MYGLLFHIYADKEDWKAALKVLDEAIQDMPRTKHKLLIFKHRIMVHVRLGHSIRMDLQKLKDESEQYLSSMWRRVVVFSNKRTGKISCFQKSIEALEKPESNWQKVDHLIEFAEWLYSNDFPENDVLCLLDWAVDLLLSMKLCVKPRVEEDFKVKKKKLKSKHSQEKQKLEEQKPEKNPEPEDTGASEKEIIPLENQAQIGVQNIDPNLSLADLQDVRQLQTLIEIHTLMAIISSRASSQHKKYCLMAYAYVMCIWQATLATAGSIIKELAKTAPPSPDLLPSSKSTKKSKKKDPKETYSLFYIDLLVKELQALSYNHLTLPVLQLGEIIACDVLNNMSLSDLYHFRIAQVCIELNLISAAEYHERVPGTQFIYDKERAKVRQEIAKLQDEKSEIPEQNIQDSH</sequence>
<reference evidence="2" key="4">
    <citation type="submission" date="2025-08" db="UniProtKB">
        <authorList>
            <consortium name="Ensembl"/>
        </authorList>
    </citation>
    <scope>IDENTIFICATION</scope>
</reference>
<dbReference type="GO" id="GO:0035082">
    <property type="term" value="P:axoneme assembly"/>
    <property type="evidence" value="ECO:0007669"/>
    <property type="project" value="InterPro"/>
</dbReference>
<evidence type="ECO:0000256" key="1">
    <source>
        <dbReference type="SAM" id="MobiDB-lite"/>
    </source>
</evidence>
<protein>
    <submittedName>
        <fullName evidence="2">Uncharacterized protein</fullName>
    </submittedName>
</protein>
<reference evidence="3" key="3">
    <citation type="journal article" date="2014" name="Nature">
        <title>Elephant shark genome provides unique insights into gnathostome evolution.</title>
        <authorList>
            <consortium name="International Elephant Shark Genome Sequencing Consortium"/>
            <person name="Venkatesh B."/>
            <person name="Lee A.P."/>
            <person name="Ravi V."/>
            <person name="Maurya A.K."/>
            <person name="Lian M.M."/>
            <person name="Swann J.B."/>
            <person name="Ohta Y."/>
            <person name="Flajnik M.F."/>
            <person name="Sutoh Y."/>
            <person name="Kasahara M."/>
            <person name="Hoon S."/>
            <person name="Gangu V."/>
            <person name="Roy S.W."/>
            <person name="Irimia M."/>
            <person name="Korzh V."/>
            <person name="Kondrychyn I."/>
            <person name="Lim Z.W."/>
            <person name="Tay B.H."/>
            <person name="Tohari S."/>
            <person name="Kong K.W."/>
            <person name="Ho S."/>
            <person name="Lorente-Galdos B."/>
            <person name="Quilez J."/>
            <person name="Marques-Bonet T."/>
            <person name="Raney B.J."/>
            <person name="Ingham P.W."/>
            <person name="Tay A."/>
            <person name="Hillier L.W."/>
            <person name="Minx P."/>
            <person name="Boehm T."/>
            <person name="Wilson R.K."/>
            <person name="Brenner S."/>
            <person name="Warren W.C."/>
        </authorList>
    </citation>
    <scope>NUCLEOTIDE SEQUENCE [LARGE SCALE GENOMIC DNA]</scope>
</reference>
<dbReference type="Ensembl" id="ENSCMIT00000043152.1">
    <property type="protein sequence ID" value="ENSCMIP00000042533.1"/>
    <property type="gene ID" value="ENSCMIG00000017688.1"/>
</dbReference>
<reference evidence="2" key="5">
    <citation type="submission" date="2025-09" db="UniProtKB">
        <authorList>
            <consortium name="Ensembl"/>
        </authorList>
    </citation>
    <scope>IDENTIFICATION</scope>
</reference>
<name>A0A4W3JWG3_CALMI</name>
<evidence type="ECO:0000313" key="3">
    <source>
        <dbReference type="Proteomes" id="UP000314986"/>
    </source>
</evidence>
<dbReference type="GeneTree" id="ENSGT00570000079216"/>
<dbReference type="AlphaFoldDB" id="A0A4W3JWG3"/>
<dbReference type="PANTHER" id="PTHR15977">
    <property type="entry name" value="CILIA- AND FLAGELLA-ASSOCIATED PROTEIN 46"/>
    <property type="match status" value="1"/>
</dbReference>
<feature type="compositionally biased region" description="Basic and acidic residues" evidence="1">
    <location>
        <begin position="163"/>
        <end position="186"/>
    </location>
</feature>
<dbReference type="GO" id="GO:0060294">
    <property type="term" value="P:cilium movement involved in cell motility"/>
    <property type="evidence" value="ECO:0007669"/>
    <property type="project" value="InterPro"/>
</dbReference>
<proteinExistence type="predicted"/>
<dbReference type="PANTHER" id="PTHR15977:SF15">
    <property type="entry name" value="CILIA- AND FLAGELLA-ASSOCIATED PROTEIN 46"/>
    <property type="match status" value="1"/>
</dbReference>
<keyword evidence="3" id="KW-1185">Reference proteome</keyword>
<reference evidence="3" key="2">
    <citation type="journal article" date="2007" name="PLoS Biol.">
        <title>Survey sequencing and comparative analysis of the elephant shark (Callorhinchus milii) genome.</title>
        <authorList>
            <person name="Venkatesh B."/>
            <person name="Kirkness E.F."/>
            <person name="Loh Y.H."/>
            <person name="Halpern A.L."/>
            <person name="Lee A.P."/>
            <person name="Johnson J."/>
            <person name="Dandona N."/>
            <person name="Viswanathan L.D."/>
            <person name="Tay A."/>
            <person name="Venter J.C."/>
            <person name="Strausberg R.L."/>
            <person name="Brenner S."/>
        </authorList>
    </citation>
    <scope>NUCLEOTIDE SEQUENCE [LARGE SCALE GENOMIC DNA]</scope>
</reference>
<feature type="region of interest" description="Disordered" evidence="1">
    <location>
        <begin position="159"/>
        <end position="186"/>
    </location>
</feature>
<organism evidence="2 3">
    <name type="scientific">Callorhinchus milii</name>
    <name type="common">Ghost shark</name>
    <dbReference type="NCBI Taxonomy" id="7868"/>
    <lineage>
        <taxon>Eukaryota</taxon>
        <taxon>Metazoa</taxon>
        <taxon>Chordata</taxon>
        <taxon>Craniata</taxon>
        <taxon>Vertebrata</taxon>
        <taxon>Chondrichthyes</taxon>
        <taxon>Holocephali</taxon>
        <taxon>Chimaeriformes</taxon>
        <taxon>Callorhinchidae</taxon>
        <taxon>Callorhinchus</taxon>
    </lineage>
</organism>